<evidence type="ECO:0000313" key="2">
    <source>
        <dbReference type="Proteomes" id="UP000836387"/>
    </source>
</evidence>
<name>A0ACA9TW71_BIOOC</name>
<accession>A0ACA9TW71</accession>
<evidence type="ECO:0000313" key="1">
    <source>
        <dbReference type="EMBL" id="CAG9945210.1"/>
    </source>
</evidence>
<sequence length="276" mass="31386">MTTATGGERLTGWSQSTEAHYVAQVFFLKPDDYKGGFCARVTTHTWCRIYRYSHADDYEKSSRVARRANRAWAFQEKLLLTGIIYFSDGGIFWGCRPMIASEFVPDRLQHQSLVNLSRPEDKSYPWRDVVLEYFTALLTYGSDRLPALAAIAARRHEVTDDQYLAGLWRDRLLSIPAALVLQSSGQARVIAVAGADLVLEGYWFPWCEKKNYILEEYARVVDAKTSSFILRGLGCFHKYEEFTTPGAPGAELESIPLQGELEPFFIVTDCCNDEMF</sequence>
<comment type="caution">
    <text evidence="1">The sequence shown here is derived from an EMBL/GenBank/DDBJ whole genome shotgun (WGS) entry which is preliminary data.</text>
</comment>
<dbReference type="Proteomes" id="UP000836387">
    <property type="component" value="Unassembled WGS sequence"/>
</dbReference>
<reference evidence="1" key="2">
    <citation type="submission" date="2021-10" db="EMBL/GenBank/DDBJ databases">
        <authorList>
            <person name="Piombo E."/>
        </authorList>
    </citation>
    <scope>NUCLEOTIDE SEQUENCE</scope>
</reference>
<keyword evidence="2" id="KW-1185">Reference proteome</keyword>
<protein>
    <submittedName>
        <fullName evidence="1">Uncharacterized protein</fullName>
    </submittedName>
</protein>
<dbReference type="EMBL" id="CADEHS020000008">
    <property type="protein sequence ID" value="CAG9945210.1"/>
    <property type="molecule type" value="Genomic_DNA"/>
</dbReference>
<proteinExistence type="predicted"/>
<reference evidence="1" key="1">
    <citation type="submission" date="2020-04" db="EMBL/GenBank/DDBJ databases">
        <authorList>
            <person name="Broberg M."/>
        </authorList>
    </citation>
    <scope>NUCLEOTIDE SEQUENCE</scope>
</reference>
<organism evidence="1 2">
    <name type="scientific">Clonostachys rosea f. rosea IK726</name>
    <dbReference type="NCBI Taxonomy" id="1349383"/>
    <lineage>
        <taxon>Eukaryota</taxon>
        <taxon>Fungi</taxon>
        <taxon>Dikarya</taxon>
        <taxon>Ascomycota</taxon>
        <taxon>Pezizomycotina</taxon>
        <taxon>Sordariomycetes</taxon>
        <taxon>Hypocreomycetidae</taxon>
        <taxon>Hypocreales</taxon>
        <taxon>Bionectriaceae</taxon>
        <taxon>Clonostachys</taxon>
    </lineage>
</organism>
<gene>
    <name evidence="1" type="ORF">CRV2_00011303</name>
</gene>